<dbReference type="EMBL" id="LKAM01000001">
    <property type="protein sequence ID" value="KUM51169.1"/>
    <property type="molecule type" value="Genomic_DNA"/>
</dbReference>
<gene>
    <name evidence="1" type="ORF">ABT39_MTgene1015</name>
</gene>
<proteinExistence type="predicted"/>
<protein>
    <submittedName>
        <fullName evidence="1">Uncharacterized protein</fullName>
    </submittedName>
</protein>
<reference evidence="1" key="1">
    <citation type="journal article" date="2015" name="Genome Biol. Evol.">
        <title>Organellar Genomes of White Spruce (Picea glauca): Assembly and Annotation.</title>
        <authorList>
            <person name="Jackman S.D."/>
            <person name="Warren R.L."/>
            <person name="Gibb E.A."/>
            <person name="Vandervalk B.P."/>
            <person name="Mohamadi H."/>
            <person name="Chu J."/>
            <person name="Raymond A."/>
            <person name="Pleasance S."/>
            <person name="Coope R."/>
            <person name="Wildung M.R."/>
            <person name="Ritland C.E."/>
            <person name="Bousquet J."/>
            <person name="Jones S.J."/>
            <person name="Bohlmann J."/>
            <person name="Birol I."/>
        </authorList>
    </citation>
    <scope>NUCLEOTIDE SEQUENCE [LARGE SCALE GENOMIC DNA]</scope>
    <source>
        <tissue evidence="1">Flushing bud</tissue>
    </source>
</reference>
<name>A0A101M4X6_PICGL</name>
<geneLocation type="mitochondrion" evidence="1"/>
<comment type="caution">
    <text evidence="1">The sequence shown here is derived from an EMBL/GenBank/DDBJ whole genome shotgun (WGS) entry which is preliminary data.</text>
</comment>
<dbReference type="AlphaFoldDB" id="A0A101M4X6"/>
<sequence>MPGFTFLPIDSYRLLLRGHPTLHHGLLSHSYCRVRVPNNTGGNTPRTYPRSHNFMNDITPLLPRITYSLLDCLFC</sequence>
<accession>A0A101M4X6</accession>
<keyword evidence="1" id="KW-0496">Mitochondrion</keyword>
<organism evidence="1">
    <name type="scientific">Picea glauca</name>
    <name type="common">White spruce</name>
    <name type="synonym">Pinus glauca</name>
    <dbReference type="NCBI Taxonomy" id="3330"/>
    <lineage>
        <taxon>Eukaryota</taxon>
        <taxon>Viridiplantae</taxon>
        <taxon>Streptophyta</taxon>
        <taxon>Embryophyta</taxon>
        <taxon>Tracheophyta</taxon>
        <taxon>Spermatophyta</taxon>
        <taxon>Pinopsida</taxon>
        <taxon>Pinidae</taxon>
        <taxon>Conifers I</taxon>
        <taxon>Pinales</taxon>
        <taxon>Pinaceae</taxon>
        <taxon>Picea</taxon>
    </lineage>
</organism>
<evidence type="ECO:0000313" key="1">
    <source>
        <dbReference type="EMBL" id="KUM51169.1"/>
    </source>
</evidence>